<accession>A0AAW0LVM1</accession>
<sequence length="75" mass="8592">MEHHSHEDNDGIWIKLVRLVIKLGILFWIVCRSIVNFDSNVLVPVNSVNSEPFLERPGRFALALRGSDSKIKVQH</sequence>
<evidence type="ECO:0000313" key="1">
    <source>
        <dbReference type="EMBL" id="KAK7855116.1"/>
    </source>
</evidence>
<dbReference type="AlphaFoldDB" id="A0AAW0LVM1"/>
<proteinExistence type="predicted"/>
<evidence type="ECO:0000313" key="2">
    <source>
        <dbReference type="Proteomes" id="UP000237347"/>
    </source>
</evidence>
<protein>
    <recommendedName>
        <fullName evidence="3">Transmembrane protein</fullName>
    </recommendedName>
</protein>
<comment type="caution">
    <text evidence="1">The sequence shown here is derived from an EMBL/GenBank/DDBJ whole genome shotgun (WGS) entry which is preliminary data.</text>
</comment>
<keyword evidence="2" id="KW-1185">Reference proteome</keyword>
<name>A0AAW0LVM1_QUESU</name>
<evidence type="ECO:0008006" key="3">
    <source>
        <dbReference type="Google" id="ProtNLM"/>
    </source>
</evidence>
<gene>
    <name evidence="1" type="ORF">CFP56_029769</name>
</gene>
<dbReference type="EMBL" id="PKMF04000049">
    <property type="protein sequence ID" value="KAK7855116.1"/>
    <property type="molecule type" value="Genomic_DNA"/>
</dbReference>
<organism evidence="1 2">
    <name type="scientific">Quercus suber</name>
    <name type="common">Cork oak</name>
    <dbReference type="NCBI Taxonomy" id="58331"/>
    <lineage>
        <taxon>Eukaryota</taxon>
        <taxon>Viridiplantae</taxon>
        <taxon>Streptophyta</taxon>
        <taxon>Embryophyta</taxon>
        <taxon>Tracheophyta</taxon>
        <taxon>Spermatophyta</taxon>
        <taxon>Magnoliopsida</taxon>
        <taxon>eudicotyledons</taxon>
        <taxon>Gunneridae</taxon>
        <taxon>Pentapetalae</taxon>
        <taxon>rosids</taxon>
        <taxon>fabids</taxon>
        <taxon>Fagales</taxon>
        <taxon>Fagaceae</taxon>
        <taxon>Quercus</taxon>
    </lineage>
</organism>
<dbReference type="Proteomes" id="UP000237347">
    <property type="component" value="Unassembled WGS sequence"/>
</dbReference>
<reference evidence="1 2" key="1">
    <citation type="journal article" date="2018" name="Sci. Data">
        <title>The draft genome sequence of cork oak.</title>
        <authorList>
            <person name="Ramos A.M."/>
            <person name="Usie A."/>
            <person name="Barbosa P."/>
            <person name="Barros P.M."/>
            <person name="Capote T."/>
            <person name="Chaves I."/>
            <person name="Simoes F."/>
            <person name="Abreu I."/>
            <person name="Carrasquinho I."/>
            <person name="Faro C."/>
            <person name="Guimaraes J.B."/>
            <person name="Mendonca D."/>
            <person name="Nobrega F."/>
            <person name="Rodrigues L."/>
            <person name="Saibo N.J.M."/>
            <person name="Varela M.C."/>
            <person name="Egas C."/>
            <person name="Matos J."/>
            <person name="Miguel C.M."/>
            <person name="Oliveira M.M."/>
            <person name="Ricardo C.P."/>
            <person name="Goncalves S."/>
        </authorList>
    </citation>
    <scope>NUCLEOTIDE SEQUENCE [LARGE SCALE GENOMIC DNA]</scope>
    <source>
        <strain evidence="2">cv. HL8</strain>
    </source>
</reference>